<dbReference type="RefSeq" id="WP_087031945.1">
    <property type="nucleotide sequence ID" value="NZ_FJNE01000002.1"/>
</dbReference>
<dbReference type="InterPro" id="IPR004604">
    <property type="entry name" value="DNA_recomb/repair_RecN"/>
</dbReference>
<dbReference type="EMBL" id="FJNE01000002">
    <property type="protein sequence ID" value="CZQ87415.1"/>
    <property type="molecule type" value="Genomic_DNA"/>
</dbReference>
<sequence>MLQELSIKNFAIIEDLQVSFDEGMTVLTGETGAGKSIIIDAVGLLAGGRGSYDMIRYGEKKTVIQGLFTMPQHTNTAEILEEYGIESDDNQILLQREVSRNGKNVSRVNGTIVTVSVLREVGETLIDIHGQNEHQELMDPQKHINLLDQFAGPELKKIKDSYRAAYEQYTQVRKQLIQLKSDEKENAQRIDLLSFQIKEIEQAKLKDEQEENKLDDERNLLVNFQKVTQSLTTAYDALQNSEENGIDKIGVSMSALDKVKDINPTYQAIAANVSAAYYQLQESAAEILSEIEQMSYDEGRLNEIESRLDTIYQLKRKYGNTIGEILAHYQKIAEELDLIENRESYLEKLNVAYISSKEAVFAIGKQLTVIRKRAAKSLEEQIHLQLKELYMEKVTFQTVFHEKNGKVAIFENGLDDIEFYVATNVGEPIKALSKVASGGELSRMMLAMKAIFTKTQGITSIIFDEVDTGVSGRVAQAIANKIHLVASYSQVLCITHLPQVAAMADHHLYIEKEIIEDRTRTHVHPLFDGERINEVARMLAGTDITELSIAHAKELLDLADSEKKKESDAKIV</sequence>
<evidence type="ECO:0000259" key="10">
    <source>
        <dbReference type="Pfam" id="PF02463"/>
    </source>
</evidence>
<dbReference type="STRING" id="140314.SAMN04488076_10564"/>
<dbReference type="Proteomes" id="UP000242754">
    <property type="component" value="Unassembled WGS sequence"/>
</dbReference>
<evidence type="ECO:0000256" key="8">
    <source>
        <dbReference type="ARBA" id="ARBA00033408"/>
    </source>
</evidence>
<dbReference type="GO" id="GO:0006281">
    <property type="term" value="P:DNA repair"/>
    <property type="evidence" value="ECO:0007669"/>
    <property type="project" value="UniProtKB-KW"/>
</dbReference>
<dbReference type="GO" id="GO:0009432">
    <property type="term" value="P:SOS response"/>
    <property type="evidence" value="ECO:0007669"/>
    <property type="project" value="TreeGrafter"/>
</dbReference>
<keyword evidence="4" id="KW-0547">Nucleotide-binding</keyword>
<keyword evidence="6" id="KW-0067">ATP-binding</keyword>
<dbReference type="GO" id="GO:0005524">
    <property type="term" value="F:ATP binding"/>
    <property type="evidence" value="ECO:0007669"/>
    <property type="project" value="UniProtKB-KW"/>
</dbReference>
<evidence type="ECO:0000256" key="5">
    <source>
        <dbReference type="ARBA" id="ARBA00022763"/>
    </source>
</evidence>
<accession>A0A143YF34</accession>
<dbReference type="GO" id="GO:0043590">
    <property type="term" value="C:bacterial nucleoid"/>
    <property type="evidence" value="ECO:0007669"/>
    <property type="project" value="TreeGrafter"/>
</dbReference>
<evidence type="ECO:0000256" key="6">
    <source>
        <dbReference type="ARBA" id="ARBA00022840"/>
    </source>
</evidence>
<dbReference type="NCBIfam" id="NF008121">
    <property type="entry name" value="PRK10869.1"/>
    <property type="match status" value="1"/>
</dbReference>
<dbReference type="FunFam" id="3.40.50.300:FF:000319">
    <property type="entry name" value="DNA repair protein RecN"/>
    <property type="match status" value="1"/>
</dbReference>
<dbReference type="CDD" id="cd03241">
    <property type="entry name" value="ABC_RecN"/>
    <property type="match status" value="2"/>
</dbReference>
<evidence type="ECO:0000313" key="11">
    <source>
        <dbReference type="EMBL" id="CZQ87415.1"/>
    </source>
</evidence>
<feature type="domain" description="RecF/RecN/SMC N-terminal" evidence="10">
    <location>
        <begin position="1"/>
        <end position="510"/>
    </location>
</feature>
<name>A0A143YF34_9LACT</name>
<dbReference type="InterPro" id="IPR003395">
    <property type="entry name" value="RecF/RecN/SMC_N"/>
</dbReference>
<comment type="function">
    <text evidence="1 9">May be involved in recombinational repair of damaged DNA.</text>
</comment>
<comment type="similarity">
    <text evidence="2 9">Belongs to the RecN family.</text>
</comment>
<dbReference type="PIRSF" id="PIRSF003128">
    <property type="entry name" value="RecN"/>
    <property type="match status" value="1"/>
</dbReference>
<dbReference type="InterPro" id="IPR027417">
    <property type="entry name" value="P-loop_NTPase"/>
</dbReference>
<keyword evidence="7 9" id="KW-0234">DNA repair</keyword>
<evidence type="ECO:0000256" key="1">
    <source>
        <dbReference type="ARBA" id="ARBA00003618"/>
    </source>
</evidence>
<evidence type="ECO:0000256" key="4">
    <source>
        <dbReference type="ARBA" id="ARBA00022741"/>
    </source>
</evidence>
<evidence type="ECO:0000313" key="12">
    <source>
        <dbReference type="Proteomes" id="UP000242754"/>
    </source>
</evidence>
<keyword evidence="5 9" id="KW-0227">DNA damage</keyword>
<gene>
    <name evidence="11" type="ORF">Tpal_894</name>
</gene>
<dbReference type="NCBIfam" id="TIGR00634">
    <property type="entry name" value="recN"/>
    <property type="match status" value="1"/>
</dbReference>
<dbReference type="PANTHER" id="PTHR11059:SF0">
    <property type="entry name" value="DNA REPAIR PROTEIN RECN"/>
    <property type="match status" value="1"/>
</dbReference>
<evidence type="ECO:0000256" key="7">
    <source>
        <dbReference type="ARBA" id="ARBA00023204"/>
    </source>
</evidence>
<dbReference type="SUPFAM" id="SSF52540">
    <property type="entry name" value="P-loop containing nucleoside triphosphate hydrolases"/>
    <property type="match status" value="2"/>
</dbReference>
<dbReference type="PANTHER" id="PTHR11059">
    <property type="entry name" value="DNA REPAIR PROTEIN RECN"/>
    <property type="match status" value="1"/>
</dbReference>
<dbReference type="Gene3D" id="3.40.50.300">
    <property type="entry name" value="P-loop containing nucleotide triphosphate hydrolases"/>
    <property type="match status" value="2"/>
</dbReference>
<dbReference type="Pfam" id="PF02463">
    <property type="entry name" value="SMC_N"/>
    <property type="match status" value="1"/>
</dbReference>
<organism evidence="11 12">
    <name type="scientific">Trichococcus palustris</name>
    <dbReference type="NCBI Taxonomy" id="140314"/>
    <lineage>
        <taxon>Bacteria</taxon>
        <taxon>Bacillati</taxon>
        <taxon>Bacillota</taxon>
        <taxon>Bacilli</taxon>
        <taxon>Lactobacillales</taxon>
        <taxon>Carnobacteriaceae</taxon>
        <taxon>Trichococcus</taxon>
    </lineage>
</organism>
<dbReference type="OrthoDB" id="9806954at2"/>
<protein>
    <recommendedName>
        <fullName evidence="3 9">DNA repair protein RecN</fullName>
    </recommendedName>
    <alternativeName>
        <fullName evidence="8 9">Recombination protein N</fullName>
    </alternativeName>
</protein>
<reference evidence="11 12" key="1">
    <citation type="submission" date="2016-02" db="EMBL/GenBank/DDBJ databases">
        <authorList>
            <person name="Wen L."/>
            <person name="He K."/>
            <person name="Yang H."/>
        </authorList>
    </citation>
    <scope>NUCLEOTIDE SEQUENCE [LARGE SCALE GENOMIC DNA]</scope>
    <source>
        <strain evidence="11">Trichococcus palustris</strain>
    </source>
</reference>
<keyword evidence="12" id="KW-1185">Reference proteome</keyword>
<dbReference type="FunFam" id="3.40.50.300:FF:000356">
    <property type="entry name" value="DNA repair protein RecN"/>
    <property type="match status" value="1"/>
</dbReference>
<proteinExistence type="inferred from homology"/>
<evidence type="ECO:0000256" key="9">
    <source>
        <dbReference type="PIRNR" id="PIRNR003128"/>
    </source>
</evidence>
<evidence type="ECO:0000256" key="3">
    <source>
        <dbReference type="ARBA" id="ARBA00021315"/>
    </source>
</evidence>
<dbReference type="GO" id="GO:0006310">
    <property type="term" value="P:DNA recombination"/>
    <property type="evidence" value="ECO:0007669"/>
    <property type="project" value="InterPro"/>
</dbReference>
<dbReference type="AlphaFoldDB" id="A0A143YF34"/>
<evidence type="ECO:0000256" key="2">
    <source>
        <dbReference type="ARBA" id="ARBA00009441"/>
    </source>
</evidence>